<evidence type="ECO:0000313" key="4">
    <source>
        <dbReference type="EMBL" id="KAL3507227.1"/>
    </source>
</evidence>
<comment type="caution">
    <text evidence="4">The sequence shown here is derived from an EMBL/GenBank/DDBJ whole genome shotgun (WGS) entry which is preliminary data.</text>
</comment>
<feature type="region of interest" description="Disordered" evidence="3">
    <location>
        <begin position="66"/>
        <end position="89"/>
    </location>
</feature>
<dbReference type="InterPro" id="IPR002213">
    <property type="entry name" value="UDP_glucos_trans"/>
</dbReference>
<dbReference type="Proteomes" id="UP001630127">
    <property type="component" value="Unassembled WGS sequence"/>
</dbReference>
<dbReference type="PANTHER" id="PTHR11926">
    <property type="entry name" value="GLUCOSYL/GLUCURONOSYL TRANSFERASES"/>
    <property type="match status" value="1"/>
</dbReference>
<reference evidence="4 5" key="1">
    <citation type="submission" date="2024-11" db="EMBL/GenBank/DDBJ databases">
        <title>A near-complete genome assembly of Cinchona calisaya.</title>
        <authorList>
            <person name="Lian D.C."/>
            <person name="Zhao X.W."/>
            <person name="Wei L."/>
        </authorList>
    </citation>
    <scope>NUCLEOTIDE SEQUENCE [LARGE SCALE GENOMIC DNA]</scope>
    <source>
        <tissue evidence="4">Nenye</tissue>
    </source>
</reference>
<dbReference type="CDD" id="cd03784">
    <property type="entry name" value="GT1_Gtf-like"/>
    <property type="match status" value="1"/>
</dbReference>
<dbReference type="SUPFAM" id="SSF53756">
    <property type="entry name" value="UDP-Glycosyltransferase/glycogen phosphorylase"/>
    <property type="match status" value="1"/>
</dbReference>
<feature type="compositionally biased region" description="Polar residues" evidence="3">
    <location>
        <begin position="66"/>
        <end position="79"/>
    </location>
</feature>
<proteinExistence type="inferred from homology"/>
<evidence type="ECO:0000313" key="5">
    <source>
        <dbReference type="Proteomes" id="UP001630127"/>
    </source>
</evidence>
<evidence type="ECO:0000256" key="1">
    <source>
        <dbReference type="ARBA" id="ARBA00009995"/>
    </source>
</evidence>
<name>A0ABD2YMZ9_9GENT</name>
<sequence>MLAGHPPEDCLLATLVQGVLVGHPLRGVGWPSLKDIGWSPLQEYWLDAPSESERNVGKRARWMIRSSQAAGSRQQGNFRNTDKSREPINASRDKLKQCEIYQRFHHASSALSVQATMAFPMLPGYDDKGSCKKHDVTSKVSSQMHIPSSFLYIQCATVFAIYQKYFNSIYDGLAEIDLSISIQLPDLPLFSTSNLPAIVMPSSPYFAATMPILHEHDYLRRLDSKPENSVVYVSFGSLVTITKGQKRETFHRLEEVGRAYYLMVIRESNNEDKVKKMMEDGESRKGMIGPWCSQMEVLCHKSIGCFITHRGWNSTMESLVAGVPTVSCPQFSNQTTNVKLIEEVRGNGVRAKANAEGSVLREEIYR</sequence>
<dbReference type="AlphaFoldDB" id="A0ABD2YMZ9"/>
<dbReference type="GO" id="GO:0016740">
    <property type="term" value="F:transferase activity"/>
    <property type="evidence" value="ECO:0007669"/>
    <property type="project" value="UniProtKB-KW"/>
</dbReference>
<evidence type="ECO:0000256" key="2">
    <source>
        <dbReference type="ARBA" id="ARBA00022679"/>
    </source>
</evidence>
<keyword evidence="5" id="KW-1185">Reference proteome</keyword>
<accession>A0ABD2YMZ9</accession>
<dbReference type="EMBL" id="JBJUIK010000013">
    <property type="protein sequence ID" value="KAL3507227.1"/>
    <property type="molecule type" value="Genomic_DNA"/>
</dbReference>
<dbReference type="Gene3D" id="3.40.50.2000">
    <property type="entry name" value="Glycogen Phosphorylase B"/>
    <property type="match status" value="1"/>
</dbReference>
<dbReference type="Pfam" id="PF00201">
    <property type="entry name" value="UDPGT"/>
    <property type="match status" value="1"/>
</dbReference>
<protein>
    <submittedName>
        <fullName evidence="4">Uncharacterized protein</fullName>
    </submittedName>
</protein>
<organism evidence="4 5">
    <name type="scientific">Cinchona calisaya</name>
    <dbReference type="NCBI Taxonomy" id="153742"/>
    <lineage>
        <taxon>Eukaryota</taxon>
        <taxon>Viridiplantae</taxon>
        <taxon>Streptophyta</taxon>
        <taxon>Embryophyta</taxon>
        <taxon>Tracheophyta</taxon>
        <taxon>Spermatophyta</taxon>
        <taxon>Magnoliopsida</taxon>
        <taxon>eudicotyledons</taxon>
        <taxon>Gunneridae</taxon>
        <taxon>Pentapetalae</taxon>
        <taxon>asterids</taxon>
        <taxon>lamiids</taxon>
        <taxon>Gentianales</taxon>
        <taxon>Rubiaceae</taxon>
        <taxon>Cinchonoideae</taxon>
        <taxon>Cinchoneae</taxon>
        <taxon>Cinchona</taxon>
    </lineage>
</organism>
<feature type="compositionally biased region" description="Basic and acidic residues" evidence="3">
    <location>
        <begin position="80"/>
        <end position="89"/>
    </location>
</feature>
<keyword evidence="2" id="KW-0808">Transferase</keyword>
<dbReference type="PANTHER" id="PTHR11926:SF1534">
    <property type="entry name" value="GLYCOSYLTRANSFERASE"/>
    <property type="match status" value="1"/>
</dbReference>
<comment type="similarity">
    <text evidence="1">Belongs to the UDP-glycosyltransferase family.</text>
</comment>
<evidence type="ECO:0000256" key="3">
    <source>
        <dbReference type="SAM" id="MobiDB-lite"/>
    </source>
</evidence>
<gene>
    <name evidence="4" type="ORF">ACH5RR_032609</name>
</gene>